<reference evidence="2" key="2">
    <citation type="submission" date="2015-01" db="EMBL/GenBank/DDBJ databases">
        <title>Evolutionary Origins and Diversification of the Mycorrhizal Mutualists.</title>
        <authorList>
            <consortium name="DOE Joint Genome Institute"/>
            <consortium name="Mycorrhizal Genomics Consortium"/>
            <person name="Kohler A."/>
            <person name="Kuo A."/>
            <person name="Nagy L.G."/>
            <person name="Floudas D."/>
            <person name="Copeland A."/>
            <person name="Barry K.W."/>
            <person name="Cichocki N."/>
            <person name="Veneault-Fourrey C."/>
            <person name="LaButti K."/>
            <person name="Lindquist E.A."/>
            <person name="Lipzen A."/>
            <person name="Lundell T."/>
            <person name="Morin E."/>
            <person name="Murat C."/>
            <person name="Riley R."/>
            <person name="Ohm R."/>
            <person name="Sun H."/>
            <person name="Tunlid A."/>
            <person name="Henrissat B."/>
            <person name="Grigoriev I.V."/>
            <person name="Hibbett D.S."/>
            <person name="Martin F."/>
        </authorList>
    </citation>
    <scope>NUCLEOTIDE SEQUENCE [LARGE SCALE GENOMIC DNA]</scope>
    <source>
        <strain evidence="2">441</strain>
    </source>
</reference>
<protein>
    <submittedName>
        <fullName evidence="1">Uncharacterized protein</fullName>
    </submittedName>
</protein>
<dbReference type="AlphaFoldDB" id="A0A0C9ZIX1"/>
<keyword evidence="2" id="KW-1185">Reference proteome</keyword>
<proteinExistence type="predicted"/>
<gene>
    <name evidence="1" type="ORF">PISMIDRAFT_500949</name>
</gene>
<dbReference type="Proteomes" id="UP000054018">
    <property type="component" value="Unassembled WGS sequence"/>
</dbReference>
<evidence type="ECO:0000313" key="1">
    <source>
        <dbReference type="EMBL" id="KIK22442.1"/>
    </source>
</evidence>
<dbReference type="HOGENOM" id="CLU_1468754_0_0_1"/>
<evidence type="ECO:0000313" key="2">
    <source>
        <dbReference type="Proteomes" id="UP000054018"/>
    </source>
</evidence>
<accession>A0A0C9ZIX1</accession>
<dbReference type="EMBL" id="KN833739">
    <property type="protein sequence ID" value="KIK22442.1"/>
    <property type="molecule type" value="Genomic_DNA"/>
</dbReference>
<organism evidence="1 2">
    <name type="scientific">Pisolithus microcarpus 441</name>
    <dbReference type="NCBI Taxonomy" id="765257"/>
    <lineage>
        <taxon>Eukaryota</taxon>
        <taxon>Fungi</taxon>
        <taxon>Dikarya</taxon>
        <taxon>Basidiomycota</taxon>
        <taxon>Agaricomycotina</taxon>
        <taxon>Agaricomycetes</taxon>
        <taxon>Agaricomycetidae</taxon>
        <taxon>Boletales</taxon>
        <taxon>Sclerodermatineae</taxon>
        <taxon>Pisolithaceae</taxon>
        <taxon>Pisolithus</taxon>
    </lineage>
</organism>
<sequence length="184" mass="20993">MLIIRSIPTKHWNAGNVLLEGLQGTLSQSCELEHHEYWQRAGEDRARRVHFDEITKLQRFRRRSRQPTFISQEVKHTGEKIMKRLGTYKGSRRSSPSPPHIRWIPKRAIRGVDSATYSAVRRLSSNLTSLKISMTNVAQRGRTLRLERKAINLARCPAFSCRSGPCGRRAPAENTSAGLYTQQG</sequence>
<name>A0A0C9ZIX1_9AGAM</name>
<reference evidence="1 2" key="1">
    <citation type="submission" date="2014-04" db="EMBL/GenBank/DDBJ databases">
        <authorList>
            <consortium name="DOE Joint Genome Institute"/>
            <person name="Kuo A."/>
            <person name="Kohler A."/>
            <person name="Costa M.D."/>
            <person name="Nagy L.G."/>
            <person name="Floudas D."/>
            <person name="Copeland A."/>
            <person name="Barry K.W."/>
            <person name="Cichocki N."/>
            <person name="Veneault-Fourrey C."/>
            <person name="LaButti K."/>
            <person name="Lindquist E.A."/>
            <person name="Lipzen A."/>
            <person name="Lundell T."/>
            <person name="Morin E."/>
            <person name="Murat C."/>
            <person name="Sun H."/>
            <person name="Tunlid A."/>
            <person name="Henrissat B."/>
            <person name="Grigoriev I.V."/>
            <person name="Hibbett D.S."/>
            <person name="Martin F."/>
            <person name="Nordberg H.P."/>
            <person name="Cantor M.N."/>
            <person name="Hua S.X."/>
        </authorList>
    </citation>
    <scope>NUCLEOTIDE SEQUENCE [LARGE SCALE GENOMIC DNA]</scope>
    <source>
        <strain evidence="1 2">441</strain>
    </source>
</reference>